<accession>A0A1Y4DCE7</accession>
<keyword evidence="1" id="KW-0732">Signal</keyword>
<gene>
    <name evidence="2" type="ORF">B5F75_04955</name>
</gene>
<evidence type="ECO:0000313" key="3">
    <source>
        <dbReference type="Proteomes" id="UP000196368"/>
    </source>
</evidence>
<dbReference type="AlphaFoldDB" id="A0A1Y4DCE7"/>
<sequence length="156" mass="17638">MFFRRTALTIAALFVSGGLCAFDVQYGSFFAVHDVSVEDGRPVLPLARGKYANVRMLDEETFFFVKNCSGNCRQPAVSADARIVEMRAAQTRADMWIADVSFGGQWLITFLIFKNPTGYRVIEPEHFSFLNDSLQQRVRQMLFARAAQEAAPKEQK</sequence>
<protein>
    <submittedName>
        <fullName evidence="2">Uncharacterized protein</fullName>
    </submittedName>
</protein>
<reference evidence="3" key="1">
    <citation type="submission" date="2017-04" db="EMBL/GenBank/DDBJ databases">
        <title>Function of individual gut microbiota members based on whole genome sequencing of pure cultures obtained from chicken caecum.</title>
        <authorList>
            <person name="Medvecky M."/>
            <person name="Cejkova D."/>
            <person name="Polansky O."/>
            <person name="Karasova D."/>
            <person name="Kubasova T."/>
            <person name="Cizek A."/>
            <person name="Rychlik I."/>
        </authorList>
    </citation>
    <scope>NUCLEOTIDE SEQUENCE [LARGE SCALE GENOMIC DNA]</scope>
    <source>
        <strain evidence="3">An273</strain>
    </source>
</reference>
<evidence type="ECO:0000256" key="1">
    <source>
        <dbReference type="SAM" id="SignalP"/>
    </source>
</evidence>
<organism evidence="2 3">
    <name type="scientific">Candidatus Avelusimicrobium gallicola</name>
    <dbReference type="NCBI Taxonomy" id="2562704"/>
    <lineage>
        <taxon>Bacteria</taxon>
        <taxon>Pseudomonadati</taxon>
        <taxon>Elusimicrobiota</taxon>
        <taxon>Elusimicrobia</taxon>
        <taxon>Elusimicrobiales</taxon>
        <taxon>Elusimicrobiaceae</taxon>
        <taxon>Candidatus Avelusimicrobium</taxon>
    </lineage>
</organism>
<dbReference type="Proteomes" id="UP000196368">
    <property type="component" value="Unassembled WGS sequence"/>
</dbReference>
<dbReference type="EMBL" id="NFJD01000003">
    <property type="protein sequence ID" value="OUO56545.1"/>
    <property type="molecule type" value="Genomic_DNA"/>
</dbReference>
<keyword evidence="3" id="KW-1185">Reference proteome</keyword>
<proteinExistence type="predicted"/>
<feature type="chain" id="PRO_5012983309" evidence="1">
    <location>
        <begin position="22"/>
        <end position="156"/>
    </location>
</feature>
<name>A0A1Y4DCE7_9BACT</name>
<evidence type="ECO:0000313" key="2">
    <source>
        <dbReference type="EMBL" id="OUO56545.1"/>
    </source>
</evidence>
<feature type="signal peptide" evidence="1">
    <location>
        <begin position="1"/>
        <end position="21"/>
    </location>
</feature>
<comment type="caution">
    <text evidence="2">The sequence shown here is derived from an EMBL/GenBank/DDBJ whole genome shotgun (WGS) entry which is preliminary data.</text>
</comment>
<dbReference type="RefSeq" id="WP_087288574.1">
    <property type="nucleotide sequence ID" value="NZ_NFJD01000003.1"/>
</dbReference>